<evidence type="ECO:0000256" key="2">
    <source>
        <dbReference type="ARBA" id="ARBA00022692"/>
    </source>
</evidence>
<dbReference type="EMBL" id="BMKC01000003">
    <property type="protein sequence ID" value="GGA82937.1"/>
    <property type="molecule type" value="Genomic_DNA"/>
</dbReference>
<dbReference type="RefSeq" id="WP_188664048.1">
    <property type="nucleotide sequence ID" value="NZ_BMKC01000003.1"/>
</dbReference>
<evidence type="ECO:0000256" key="3">
    <source>
        <dbReference type="ARBA" id="ARBA00022989"/>
    </source>
</evidence>
<feature type="region of interest" description="Disordered" evidence="5">
    <location>
        <begin position="393"/>
        <end position="422"/>
    </location>
</feature>
<dbReference type="PROSITE" id="PS52015">
    <property type="entry name" value="TONB_CTD"/>
    <property type="match status" value="1"/>
</dbReference>
<feature type="transmembrane region" description="Helical" evidence="6">
    <location>
        <begin position="304"/>
        <end position="323"/>
    </location>
</feature>
<feature type="domain" description="TonB C-terminal" evidence="7">
    <location>
        <begin position="494"/>
        <end position="590"/>
    </location>
</feature>
<organism evidence="8 9">
    <name type="scientific">Arenimonas soli</name>
    <dbReference type="NCBI Taxonomy" id="2269504"/>
    <lineage>
        <taxon>Bacteria</taxon>
        <taxon>Pseudomonadati</taxon>
        <taxon>Pseudomonadota</taxon>
        <taxon>Gammaproteobacteria</taxon>
        <taxon>Lysobacterales</taxon>
        <taxon>Lysobacteraceae</taxon>
        <taxon>Arenimonas</taxon>
    </lineage>
</organism>
<dbReference type="Proteomes" id="UP000623419">
    <property type="component" value="Unassembled WGS sequence"/>
</dbReference>
<comment type="caution">
    <text evidence="8">The sequence shown here is derived from an EMBL/GenBank/DDBJ whole genome shotgun (WGS) entry which is preliminary data.</text>
</comment>
<evidence type="ECO:0000256" key="5">
    <source>
        <dbReference type="SAM" id="MobiDB-lite"/>
    </source>
</evidence>
<sequence length="610" mass="63806">MAAEIFDWLLRSGLALAVAACLVMALRPLWRRWLGAGAVLWLYLLLPAALLATSLPGPTIVVDVPVAHEPTSGPQVMATAAPTLRPPLPSASLSAGLPVASVASHSPASIPPVSRDPQFGALTAGLLAWAAGALALAGWLLVQQRRFRRRLGALQKRDTGLWQASADDIGPVVIGLLRPRIVVPADFEQRYDPQQRELVLAHERVHLRRGDLPMNALACAMRCLFWFNPLVHLAAAKLRLDQELACDAAVLARHPRAGRAYATALLNTQLADLGLPVGCAWQSSHPLTWRISMLKKPLPGTTRLMLGAGLAVLASSAAATAMWQQQPATIVSLPAVSVAAATAPLPPLAVEGSVPAPAPSAVPAVAFAAVAVAPAVAPAPVRPVASVAPVAAPGPAPASEAIAPTAAPGKTTTTPAPQASTVSASGTATAGVVQPQRAPLAPPPYPERIYAYSQNPPLPPPPMPTTESGLLEVTEPKVVLVAGANPGADAADYQPPRIRLAKPARLPFLASVRPETLVAYGMVMKVRLDSTGTPVDVEVHDSKLTDVYERNALAAVKRWRFEPARSAGRAQEATVLVPVWFAGSSVSNFAMEALRHPKPQYRAPQAVAGQ</sequence>
<comment type="subcellular location">
    <subcellularLocation>
        <location evidence="1">Membrane</location>
        <topology evidence="1">Single-pass membrane protein</topology>
    </subcellularLocation>
</comment>
<keyword evidence="4 6" id="KW-0472">Membrane</keyword>
<evidence type="ECO:0000256" key="6">
    <source>
        <dbReference type="SAM" id="Phobius"/>
    </source>
</evidence>
<dbReference type="Pfam" id="PF03544">
    <property type="entry name" value="TonB_C"/>
    <property type="match status" value="1"/>
</dbReference>
<feature type="transmembrane region" description="Helical" evidence="6">
    <location>
        <begin position="6"/>
        <end position="26"/>
    </location>
</feature>
<keyword evidence="2 6" id="KW-0812">Transmembrane</keyword>
<dbReference type="PANTHER" id="PTHR34978:SF3">
    <property type="entry name" value="SLR0241 PROTEIN"/>
    <property type="match status" value="1"/>
</dbReference>
<protein>
    <recommendedName>
        <fullName evidence="7">TonB C-terminal domain-containing protein</fullName>
    </recommendedName>
</protein>
<feature type="transmembrane region" description="Helical" evidence="6">
    <location>
        <begin position="33"/>
        <end position="55"/>
    </location>
</feature>
<gene>
    <name evidence="8" type="ORF">GCM10011521_21540</name>
</gene>
<keyword evidence="9" id="KW-1185">Reference proteome</keyword>
<reference evidence="9" key="1">
    <citation type="journal article" date="2019" name="Int. J. Syst. Evol. Microbiol.">
        <title>The Global Catalogue of Microorganisms (GCM) 10K type strain sequencing project: providing services to taxonomists for standard genome sequencing and annotation.</title>
        <authorList>
            <consortium name="The Broad Institute Genomics Platform"/>
            <consortium name="The Broad Institute Genome Sequencing Center for Infectious Disease"/>
            <person name="Wu L."/>
            <person name="Ma J."/>
        </authorList>
    </citation>
    <scope>NUCLEOTIDE SEQUENCE [LARGE SCALE GENOMIC DNA]</scope>
    <source>
        <strain evidence="9">CGMCC 1.15905</strain>
    </source>
</reference>
<evidence type="ECO:0000256" key="1">
    <source>
        <dbReference type="ARBA" id="ARBA00004167"/>
    </source>
</evidence>
<accession>A0ABQ1HND0</accession>
<evidence type="ECO:0000256" key="4">
    <source>
        <dbReference type="ARBA" id="ARBA00023136"/>
    </source>
</evidence>
<dbReference type="CDD" id="cd07341">
    <property type="entry name" value="M56_BlaR1_MecR1_like"/>
    <property type="match status" value="1"/>
</dbReference>
<dbReference type="NCBIfam" id="TIGR01352">
    <property type="entry name" value="tonB_Cterm"/>
    <property type="match status" value="1"/>
</dbReference>
<dbReference type="SUPFAM" id="SSF74653">
    <property type="entry name" value="TolA/TonB C-terminal domain"/>
    <property type="match status" value="1"/>
</dbReference>
<name>A0ABQ1HND0_9GAMM</name>
<feature type="transmembrane region" description="Helical" evidence="6">
    <location>
        <begin position="119"/>
        <end position="142"/>
    </location>
</feature>
<evidence type="ECO:0000259" key="7">
    <source>
        <dbReference type="PROSITE" id="PS52015"/>
    </source>
</evidence>
<dbReference type="InterPro" id="IPR008756">
    <property type="entry name" value="Peptidase_M56"/>
</dbReference>
<evidence type="ECO:0000313" key="9">
    <source>
        <dbReference type="Proteomes" id="UP000623419"/>
    </source>
</evidence>
<dbReference type="InterPro" id="IPR006260">
    <property type="entry name" value="TonB/TolA_C"/>
</dbReference>
<dbReference type="InterPro" id="IPR037682">
    <property type="entry name" value="TonB_C"/>
</dbReference>
<dbReference type="PANTHER" id="PTHR34978">
    <property type="entry name" value="POSSIBLE SENSOR-TRANSDUCER PROTEIN BLAR"/>
    <property type="match status" value="1"/>
</dbReference>
<dbReference type="InterPro" id="IPR052173">
    <property type="entry name" value="Beta-lactam_resp_regulator"/>
</dbReference>
<keyword evidence="3 6" id="KW-1133">Transmembrane helix</keyword>
<proteinExistence type="predicted"/>
<dbReference type="Gene3D" id="3.30.1150.10">
    <property type="match status" value="1"/>
</dbReference>
<dbReference type="Pfam" id="PF05569">
    <property type="entry name" value="Peptidase_M56"/>
    <property type="match status" value="1"/>
</dbReference>
<evidence type="ECO:0000313" key="8">
    <source>
        <dbReference type="EMBL" id="GGA82937.1"/>
    </source>
</evidence>